<keyword evidence="6" id="KW-1185">Reference proteome</keyword>
<dbReference type="AlphaFoldDB" id="A0A8C6Q6R0"/>
<protein>
    <submittedName>
        <fullName evidence="5">Dehydrogenase/reductase (SDR family) member 9</fullName>
    </submittedName>
</protein>
<reference evidence="5" key="2">
    <citation type="submission" date="2025-08" db="UniProtKB">
        <authorList>
            <consortium name="Ensembl"/>
        </authorList>
    </citation>
    <scope>IDENTIFICATION</scope>
</reference>
<keyword evidence="2" id="KW-0560">Oxidoreductase</keyword>
<dbReference type="PANTHER" id="PTHR43313:SF52">
    <property type="entry name" value="DEHYDROGENASE_REDUCTASE (SDR FAMILY) MEMBER 9"/>
    <property type="match status" value="1"/>
</dbReference>
<evidence type="ECO:0000256" key="1">
    <source>
        <dbReference type="ARBA" id="ARBA00006484"/>
    </source>
</evidence>
<evidence type="ECO:0000256" key="3">
    <source>
        <dbReference type="RuleBase" id="RU000363"/>
    </source>
</evidence>
<evidence type="ECO:0000256" key="4">
    <source>
        <dbReference type="SAM" id="Phobius"/>
    </source>
</evidence>
<dbReference type="Ensembl" id="ENSNFUT00015055957.1">
    <property type="protein sequence ID" value="ENSNFUP00015053686.1"/>
    <property type="gene ID" value="ENSNFUG00015024916.1"/>
</dbReference>
<dbReference type="GO" id="GO:0008202">
    <property type="term" value="P:steroid metabolic process"/>
    <property type="evidence" value="ECO:0007669"/>
    <property type="project" value="TreeGrafter"/>
</dbReference>
<dbReference type="Pfam" id="PF00106">
    <property type="entry name" value="adh_short"/>
    <property type="match status" value="1"/>
</dbReference>
<dbReference type="FunFam" id="3.40.50.720:FF:000074">
    <property type="entry name" value="Retinol dehydrogenase type 1"/>
    <property type="match status" value="1"/>
</dbReference>
<keyword evidence="4" id="KW-0812">Transmembrane</keyword>
<dbReference type="SUPFAM" id="SSF51735">
    <property type="entry name" value="NAD(P)-binding Rossmann-fold domains"/>
    <property type="match status" value="1"/>
</dbReference>
<dbReference type="PANTHER" id="PTHR43313">
    <property type="entry name" value="SHORT-CHAIN DEHYDROGENASE/REDUCTASE FAMILY 9C"/>
    <property type="match status" value="1"/>
</dbReference>
<dbReference type="InterPro" id="IPR020904">
    <property type="entry name" value="Sc_DH/Rdtase_CS"/>
</dbReference>
<keyword evidence="4" id="KW-1133">Transmembrane helix</keyword>
<reference evidence="5" key="3">
    <citation type="submission" date="2025-09" db="UniProtKB">
        <authorList>
            <consortium name="Ensembl"/>
        </authorList>
    </citation>
    <scope>IDENTIFICATION</scope>
</reference>
<proteinExistence type="inferred from homology"/>
<dbReference type="InterPro" id="IPR036291">
    <property type="entry name" value="NAD(P)-bd_dom_sf"/>
</dbReference>
<sequence>MIIQRLLPPLRKMLLYILGLVAAWFIYRWYKESKRVPNEGDKYVFITGCDSGFGNNLAKHLDKLGFRVIAGCYTEKGEIELKKVSSERLTTIPLDVTKSESIKKRRVRFSWKVRLWAVVNNAGVGTPSGPCDWLNVEDYKSMLAVNLNGVIDVTLSVLQLIKKAKGRVVNVASVFGRISPFGGPYCVSKYGVEAFNDSLRLNVAPFGVKVLCIEPGFFKTSMSDTAVLKSNMKKLWDRLPQETKDDYGPAFLDIMLEQMDERSRQFTDGDLMKVVSCMEHAISALHPRYRYSPGWDAKFFWLPLSYMPSCLVDRFFLRYTPHPKVSVL</sequence>
<comment type="similarity">
    <text evidence="1 3">Belongs to the short-chain dehydrogenases/reductases (SDR) family.</text>
</comment>
<dbReference type="PRINTS" id="PR00080">
    <property type="entry name" value="SDRFAMILY"/>
</dbReference>
<dbReference type="GO" id="GO:0016491">
    <property type="term" value="F:oxidoreductase activity"/>
    <property type="evidence" value="ECO:0007669"/>
    <property type="project" value="UniProtKB-KW"/>
</dbReference>
<feature type="transmembrane region" description="Helical" evidence="4">
    <location>
        <begin position="12"/>
        <end position="30"/>
    </location>
</feature>
<evidence type="ECO:0000313" key="6">
    <source>
        <dbReference type="Proteomes" id="UP000694548"/>
    </source>
</evidence>
<dbReference type="InterPro" id="IPR002347">
    <property type="entry name" value="SDR_fam"/>
</dbReference>
<reference evidence="5" key="1">
    <citation type="submission" date="2014-08" db="EMBL/GenBank/DDBJ databases">
        <authorList>
            <person name="Senf B."/>
            <person name="Petzold A."/>
            <person name="Downie B.R."/>
            <person name="Koch P."/>
            <person name="Platzer M."/>
        </authorList>
    </citation>
    <scope>NUCLEOTIDE SEQUENCE [LARGE SCALE GENOMIC DNA]</scope>
    <source>
        <strain evidence="5">GRZ</strain>
    </source>
</reference>
<dbReference type="Gene3D" id="3.40.50.720">
    <property type="entry name" value="NAD(P)-binding Rossmann-like Domain"/>
    <property type="match status" value="1"/>
</dbReference>
<evidence type="ECO:0000256" key="2">
    <source>
        <dbReference type="ARBA" id="ARBA00023002"/>
    </source>
</evidence>
<name>A0A8C6Q6R0_NOTFU</name>
<gene>
    <name evidence="5" type="primary">DHRS9</name>
    <name evidence="5" type="synonym">dhrs9</name>
</gene>
<dbReference type="PRINTS" id="PR00081">
    <property type="entry name" value="GDHRDH"/>
</dbReference>
<organism evidence="5 6">
    <name type="scientific">Nothobranchius furzeri</name>
    <name type="common">Turquoise killifish</name>
    <dbReference type="NCBI Taxonomy" id="105023"/>
    <lineage>
        <taxon>Eukaryota</taxon>
        <taxon>Metazoa</taxon>
        <taxon>Chordata</taxon>
        <taxon>Craniata</taxon>
        <taxon>Vertebrata</taxon>
        <taxon>Euteleostomi</taxon>
        <taxon>Actinopterygii</taxon>
        <taxon>Neopterygii</taxon>
        <taxon>Teleostei</taxon>
        <taxon>Neoteleostei</taxon>
        <taxon>Acanthomorphata</taxon>
        <taxon>Ovalentaria</taxon>
        <taxon>Atherinomorphae</taxon>
        <taxon>Cyprinodontiformes</taxon>
        <taxon>Nothobranchiidae</taxon>
        <taxon>Nothobranchius</taxon>
    </lineage>
</organism>
<evidence type="ECO:0000313" key="5">
    <source>
        <dbReference type="Ensembl" id="ENSNFUP00015053686.1"/>
    </source>
</evidence>
<keyword evidence="4" id="KW-0472">Membrane</keyword>
<dbReference type="Proteomes" id="UP000694548">
    <property type="component" value="Chromosome sgr14"/>
</dbReference>
<accession>A0A8C6Q6R0</accession>
<dbReference type="GeneTree" id="ENSGT00940000158665"/>
<dbReference type="PROSITE" id="PS00061">
    <property type="entry name" value="ADH_SHORT"/>
    <property type="match status" value="1"/>
</dbReference>